<comment type="catalytic activity">
    <reaction evidence="7">
        <text>DNA(n) + a 2'-deoxyribonucleoside 5'-triphosphate = DNA(n+1) + diphosphate</text>
        <dbReference type="Rhea" id="RHEA:22508"/>
        <dbReference type="Rhea" id="RHEA-COMP:17339"/>
        <dbReference type="Rhea" id="RHEA-COMP:17340"/>
        <dbReference type="ChEBI" id="CHEBI:33019"/>
        <dbReference type="ChEBI" id="CHEBI:61560"/>
        <dbReference type="ChEBI" id="CHEBI:173112"/>
        <dbReference type="EC" id="2.7.7.7"/>
    </reaction>
</comment>
<evidence type="ECO:0000313" key="10">
    <source>
        <dbReference type="Proteomes" id="UP000000238"/>
    </source>
</evidence>
<dbReference type="NCBIfam" id="TIGR00678">
    <property type="entry name" value="holB"/>
    <property type="match status" value="1"/>
</dbReference>
<dbReference type="EC" id="2.7.7.7" evidence="1"/>
<evidence type="ECO:0000256" key="4">
    <source>
        <dbReference type="ARBA" id="ARBA00022695"/>
    </source>
</evidence>
<reference evidence="9 10" key="1">
    <citation type="journal article" date="2005" name="Nucleic Acids Res.">
        <title>Genomic blueprint of Hahella chejuensis, a marine microbe producing an algicidal agent.</title>
        <authorList>
            <person name="Jeong H."/>
            <person name="Yim J.H."/>
            <person name="Lee C."/>
            <person name="Choi S.-H."/>
            <person name="Park Y.K."/>
            <person name="Yoon S.H."/>
            <person name="Hur C.-G."/>
            <person name="Kang H.-Y."/>
            <person name="Kim D."/>
            <person name="Lee H.H."/>
            <person name="Park K.H."/>
            <person name="Park S.-H."/>
            <person name="Park H.-S."/>
            <person name="Lee H.K."/>
            <person name="Oh T.K."/>
            <person name="Kim J.F."/>
        </authorList>
    </citation>
    <scope>NUCLEOTIDE SEQUENCE [LARGE SCALE GENOMIC DNA]</scope>
    <source>
        <strain evidence="9 10">KCTC 2396</strain>
    </source>
</reference>
<dbReference type="Gene3D" id="1.20.272.10">
    <property type="match status" value="1"/>
</dbReference>
<dbReference type="GO" id="GO:0003677">
    <property type="term" value="F:DNA binding"/>
    <property type="evidence" value="ECO:0007669"/>
    <property type="project" value="InterPro"/>
</dbReference>
<dbReference type="Pfam" id="PF13177">
    <property type="entry name" value="DNA_pol3_delta2"/>
    <property type="match status" value="1"/>
</dbReference>
<evidence type="ECO:0000259" key="8">
    <source>
        <dbReference type="Pfam" id="PF09115"/>
    </source>
</evidence>
<evidence type="ECO:0000256" key="6">
    <source>
        <dbReference type="ARBA" id="ARBA00022932"/>
    </source>
</evidence>
<feature type="domain" description="DNA polymerase III delta subunit C-terminal" evidence="8">
    <location>
        <begin position="218"/>
        <end position="326"/>
    </location>
</feature>
<dbReference type="EMBL" id="CP000155">
    <property type="protein sequence ID" value="ABC29458.1"/>
    <property type="molecule type" value="Genomic_DNA"/>
</dbReference>
<proteinExistence type="predicted"/>
<dbReference type="Proteomes" id="UP000000238">
    <property type="component" value="Chromosome"/>
</dbReference>
<keyword evidence="5" id="KW-0235">DNA replication</keyword>
<dbReference type="AlphaFoldDB" id="Q2SIR6"/>
<dbReference type="GO" id="GO:0008408">
    <property type="term" value="F:3'-5' exonuclease activity"/>
    <property type="evidence" value="ECO:0007669"/>
    <property type="project" value="InterPro"/>
</dbReference>
<dbReference type="PANTHER" id="PTHR11669:SF8">
    <property type="entry name" value="DNA POLYMERASE III SUBUNIT DELTA"/>
    <property type="match status" value="1"/>
</dbReference>
<accession>Q2SIR6</accession>
<dbReference type="RefSeq" id="WP_011396527.1">
    <property type="nucleotide sequence ID" value="NC_007645.1"/>
</dbReference>
<dbReference type="Pfam" id="PF09115">
    <property type="entry name" value="DNApol3-delta_C"/>
    <property type="match status" value="1"/>
</dbReference>
<evidence type="ECO:0000313" key="9">
    <source>
        <dbReference type="EMBL" id="ABC29458.1"/>
    </source>
</evidence>
<gene>
    <name evidence="9" type="primary">holB</name>
    <name evidence="9" type="ordered locus">HCH_02670</name>
</gene>
<dbReference type="InterPro" id="IPR027417">
    <property type="entry name" value="P-loop_NTPase"/>
</dbReference>
<dbReference type="HOGENOM" id="CLU_006229_4_3_6"/>
<dbReference type="PANTHER" id="PTHR11669">
    <property type="entry name" value="REPLICATION FACTOR C / DNA POLYMERASE III GAMMA-TAU SUBUNIT"/>
    <property type="match status" value="1"/>
</dbReference>
<organism evidence="9 10">
    <name type="scientific">Hahella chejuensis (strain KCTC 2396)</name>
    <dbReference type="NCBI Taxonomy" id="349521"/>
    <lineage>
        <taxon>Bacteria</taxon>
        <taxon>Pseudomonadati</taxon>
        <taxon>Pseudomonadota</taxon>
        <taxon>Gammaproteobacteria</taxon>
        <taxon>Oceanospirillales</taxon>
        <taxon>Hahellaceae</taxon>
        <taxon>Hahella</taxon>
    </lineage>
</organism>
<dbReference type="KEGG" id="hch:HCH_02670"/>
<dbReference type="eggNOG" id="COG0470">
    <property type="taxonomic scope" value="Bacteria"/>
</dbReference>
<dbReference type="SUPFAM" id="SSF52540">
    <property type="entry name" value="P-loop containing nucleoside triphosphate hydrolases"/>
    <property type="match status" value="1"/>
</dbReference>
<dbReference type="Gene3D" id="3.40.50.300">
    <property type="entry name" value="P-loop containing nucleotide triphosphate hydrolases"/>
    <property type="match status" value="1"/>
</dbReference>
<evidence type="ECO:0000256" key="2">
    <source>
        <dbReference type="ARBA" id="ARBA00014363"/>
    </source>
</evidence>
<keyword evidence="4" id="KW-0548">Nucleotidyltransferase</keyword>
<protein>
    <recommendedName>
        <fullName evidence="2">DNA polymerase III subunit delta'</fullName>
        <ecNumber evidence="1">2.7.7.7</ecNumber>
    </recommendedName>
</protein>
<dbReference type="GO" id="GO:0003887">
    <property type="term" value="F:DNA-directed DNA polymerase activity"/>
    <property type="evidence" value="ECO:0007669"/>
    <property type="project" value="UniProtKB-KW"/>
</dbReference>
<evidence type="ECO:0000256" key="7">
    <source>
        <dbReference type="ARBA" id="ARBA00049244"/>
    </source>
</evidence>
<keyword evidence="3" id="KW-0808">Transferase</keyword>
<dbReference type="InterPro" id="IPR015199">
    <property type="entry name" value="DNA_pol_III_delta_C"/>
</dbReference>
<evidence type="ECO:0000256" key="3">
    <source>
        <dbReference type="ARBA" id="ARBA00022679"/>
    </source>
</evidence>
<dbReference type="InterPro" id="IPR050238">
    <property type="entry name" value="DNA_Rep/Repair_Clamp_Loader"/>
</dbReference>
<dbReference type="InterPro" id="IPR004622">
    <property type="entry name" value="DNA_pol_HolB"/>
</dbReference>
<dbReference type="GO" id="GO:0009360">
    <property type="term" value="C:DNA polymerase III complex"/>
    <property type="evidence" value="ECO:0007669"/>
    <property type="project" value="InterPro"/>
</dbReference>
<dbReference type="OrthoDB" id="9811073at2"/>
<keyword evidence="6" id="KW-0239">DNA-directed DNA polymerase</keyword>
<evidence type="ECO:0000256" key="1">
    <source>
        <dbReference type="ARBA" id="ARBA00012417"/>
    </source>
</evidence>
<dbReference type="GO" id="GO:0006261">
    <property type="term" value="P:DNA-templated DNA replication"/>
    <property type="evidence" value="ECO:0007669"/>
    <property type="project" value="TreeGrafter"/>
</dbReference>
<evidence type="ECO:0000256" key="5">
    <source>
        <dbReference type="ARBA" id="ARBA00022705"/>
    </source>
</evidence>
<keyword evidence="10" id="KW-1185">Reference proteome</keyword>
<sequence length="335" mass="37564">MSDLTEISLDQLPWLSKTWRDWVGLAHNDKVPSAILVAGQSGVGKNRLTSEYAKFLLCEQAKRLERPCGDCRSCKLIEAGTHPDLQWVAPEDGAKAIKIDQVRGLGDFIYAKPQISRRRICVLTPAEAMNAYSANAILKTLEEPPASVVILLVSQQISLLLPTIRSRCQIYTLAAPDRESVVNWLTQLDVPKERAYSLTESAGGRPLTALAWHSQDILELRAEVLADWLNYLEGRVDAFTLAETWSKLDLERLADWLAIWLKQLLTATQIGEGEGSETEATLAGVGARLDTQQLVSLYAELIEIKRSLVEQRNLNPQLMLESWLLANKRVRKRRK</sequence>
<name>Q2SIR6_HAHCH</name>
<dbReference type="STRING" id="349521.HCH_02670"/>